<evidence type="ECO:0000313" key="11">
    <source>
        <dbReference type="EMBL" id="CAK8686978.1"/>
    </source>
</evidence>
<dbReference type="InterPro" id="IPR001881">
    <property type="entry name" value="EGF-like_Ca-bd_dom"/>
</dbReference>
<dbReference type="InterPro" id="IPR002889">
    <property type="entry name" value="WSC_carb-bd"/>
</dbReference>
<dbReference type="SMART" id="SM00241">
    <property type="entry name" value="ZP"/>
    <property type="match status" value="1"/>
</dbReference>
<dbReference type="Pfam" id="PF07645">
    <property type="entry name" value="EGF_CA"/>
    <property type="match status" value="1"/>
</dbReference>
<dbReference type="InterPro" id="IPR001507">
    <property type="entry name" value="ZP_dom"/>
</dbReference>
<dbReference type="SUPFAM" id="SSF57196">
    <property type="entry name" value="EGF/Laminin"/>
    <property type="match status" value="2"/>
</dbReference>
<feature type="chain" id="PRO_5045280798" evidence="7">
    <location>
        <begin position="24"/>
        <end position="868"/>
    </location>
</feature>
<dbReference type="Pfam" id="PF00100">
    <property type="entry name" value="Zona_pellucida"/>
    <property type="match status" value="1"/>
</dbReference>
<reference evidence="11 12" key="1">
    <citation type="submission" date="2024-02" db="EMBL/GenBank/DDBJ databases">
        <authorList>
            <person name="Daric V."/>
            <person name="Darras S."/>
        </authorList>
    </citation>
    <scope>NUCLEOTIDE SEQUENCE [LARGE SCALE GENOMIC DNA]</scope>
</reference>
<dbReference type="InterPro" id="IPR000742">
    <property type="entry name" value="EGF"/>
</dbReference>
<dbReference type="InterPro" id="IPR018097">
    <property type="entry name" value="EGF_Ca-bd_CS"/>
</dbReference>
<dbReference type="CDD" id="cd00054">
    <property type="entry name" value="EGF_CA"/>
    <property type="match status" value="2"/>
</dbReference>
<keyword evidence="12" id="KW-1185">Reference proteome</keyword>
<evidence type="ECO:0000259" key="8">
    <source>
        <dbReference type="PROSITE" id="PS50026"/>
    </source>
</evidence>
<keyword evidence="4" id="KW-1015">Disulfide bond</keyword>
<evidence type="ECO:0000256" key="7">
    <source>
        <dbReference type="SAM" id="SignalP"/>
    </source>
</evidence>
<evidence type="ECO:0000256" key="4">
    <source>
        <dbReference type="ARBA" id="ARBA00023157"/>
    </source>
</evidence>
<dbReference type="InterPro" id="IPR000152">
    <property type="entry name" value="EGF-type_Asp/Asn_hydroxyl_site"/>
</dbReference>
<evidence type="ECO:0000259" key="9">
    <source>
        <dbReference type="PROSITE" id="PS51034"/>
    </source>
</evidence>
<dbReference type="PANTHER" id="PTHR24050:SF28">
    <property type="entry name" value="UROMODULIN-LIKE"/>
    <property type="match status" value="1"/>
</dbReference>
<dbReference type="EMBL" id="CAWYQH010000103">
    <property type="protein sequence ID" value="CAK8686978.1"/>
    <property type="molecule type" value="Genomic_DNA"/>
</dbReference>
<gene>
    <name evidence="11" type="ORF">CVLEPA_LOCUS19011</name>
</gene>
<accession>A0ABP0G595</accession>
<feature type="domain" description="EGF-like" evidence="8">
    <location>
        <begin position="311"/>
        <end position="350"/>
    </location>
</feature>
<dbReference type="InterPro" id="IPR049883">
    <property type="entry name" value="NOTCH1_EGF-like"/>
</dbReference>
<evidence type="ECO:0000256" key="3">
    <source>
        <dbReference type="ARBA" id="ARBA00022737"/>
    </source>
</evidence>
<feature type="signal peptide" evidence="7">
    <location>
        <begin position="1"/>
        <end position="23"/>
    </location>
</feature>
<dbReference type="PROSITE" id="PS50026">
    <property type="entry name" value="EGF_3"/>
    <property type="match status" value="2"/>
</dbReference>
<organism evidence="11 12">
    <name type="scientific">Clavelina lepadiformis</name>
    <name type="common">Light-bulb sea squirt</name>
    <name type="synonym">Ascidia lepadiformis</name>
    <dbReference type="NCBI Taxonomy" id="159417"/>
    <lineage>
        <taxon>Eukaryota</taxon>
        <taxon>Metazoa</taxon>
        <taxon>Chordata</taxon>
        <taxon>Tunicata</taxon>
        <taxon>Ascidiacea</taxon>
        <taxon>Aplousobranchia</taxon>
        <taxon>Clavelinidae</taxon>
        <taxon>Clavelina</taxon>
    </lineage>
</organism>
<dbReference type="PANTHER" id="PTHR24050">
    <property type="entry name" value="PA14 DOMAIN-CONTAINING PROTEIN"/>
    <property type="match status" value="1"/>
</dbReference>
<keyword evidence="6" id="KW-0472">Membrane</keyword>
<evidence type="ECO:0000256" key="6">
    <source>
        <dbReference type="SAM" id="Phobius"/>
    </source>
</evidence>
<name>A0ABP0G595_CLALP</name>
<evidence type="ECO:0000256" key="5">
    <source>
        <dbReference type="PROSITE-ProRule" id="PRU00076"/>
    </source>
</evidence>
<evidence type="ECO:0000256" key="2">
    <source>
        <dbReference type="ARBA" id="ARBA00022729"/>
    </source>
</evidence>
<evidence type="ECO:0000313" key="12">
    <source>
        <dbReference type="Proteomes" id="UP001642483"/>
    </source>
</evidence>
<feature type="transmembrane region" description="Helical" evidence="6">
    <location>
        <begin position="819"/>
        <end position="840"/>
    </location>
</feature>
<sequence>MKSVGAPLFLLAILATLLSGGSGQTVVDVVITNSCLEETTVAGLETCREGMFLYIDSLRSIDIPMFIFNLSLADVCQTANPCFSGSDTPVTDLCTINNNKSSSEYAFLDCVCPQDNVRWKDELNTTIYRAGISCVDINECAAATDTCDPEGATCTNIQGNYTCECLYGYIDLNPSMPGEVCQLYSDECTLQVEPKCDENADCQNLERYVGCYDSTFVGEEEGAVLSYEDCLRICKSQNQDYAVVFGTNANCACTSNISFFTSSSGCQTCTEPAGTSNECGGPSKQSVYITGPGHDCTCRDGFKGDGFNCNDVNECDADPCPSNSHCTDLPNDFTCTCLEGFIQSSNGTCASPAETVECVGGQEAAFEKKEIWSEDCSAVYLVDCDYNGTNFEADGERFIVDVANLSPGSSCNSNGVIVNGLSPDYIKNNRAEFTANGGANLLNAKLSCTSNSMSVRFDRYVANQAGFYLDDLYLGGAEDLVGDYSNDPDCLGRRWYDEGAQYRFEVVGYGTECGTKHRASDTSSNIIIVENSVRGQIGSGGGTIDRTSDFSFGFYCSINQNTQTVTSGRIFVFDLGRRKRSASSQIQQRTARQVSASAFANIDGFKVGAALNIYNDESFQSDFDSTRELEAGKDRVYASISTIWLNSERFDMRLVRCWMSPSLESDRRYKDIIVNGCQLGQGAQEDVTYIEQLDNWVSIGFPASSFNGGMEDVMVHCFADLCDTENVANCNQRCNAIASPSDEKTITLDAHTLYLSAGPIKVTDTCGGSYRGGCEHFCSVSQENQPVCTCFEGFVVDPKDPTRCLLPTSGGNVTLPTPWYYYTLPIVGAVFLIVAVVLFMKSRQAGRSASYKFPDLDDSTDEGQRLGI</sequence>
<keyword evidence="3" id="KW-0677">Repeat</keyword>
<keyword evidence="2 7" id="KW-0732">Signal</keyword>
<feature type="domain" description="ZP" evidence="9">
    <location>
        <begin position="447"/>
        <end position="741"/>
    </location>
</feature>
<protein>
    <submittedName>
        <fullName evidence="11">Uncharacterized protein</fullName>
    </submittedName>
</protein>
<dbReference type="PROSITE" id="PS00010">
    <property type="entry name" value="ASX_HYDROXYL"/>
    <property type="match status" value="2"/>
</dbReference>
<dbReference type="SMART" id="SM00179">
    <property type="entry name" value="EGF_CA"/>
    <property type="match status" value="2"/>
</dbReference>
<keyword evidence="6" id="KW-1133">Transmembrane helix</keyword>
<comment type="caution">
    <text evidence="11">The sequence shown here is derived from an EMBL/GenBank/DDBJ whole genome shotgun (WGS) entry which is preliminary data.</text>
</comment>
<keyword evidence="1 5" id="KW-0245">EGF-like domain</keyword>
<dbReference type="SMART" id="SM00181">
    <property type="entry name" value="EGF"/>
    <property type="match status" value="4"/>
</dbReference>
<dbReference type="InterPro" id="IPR052235">
    <property type="entry name" value="Nephronectin_domain"/>
</dbReference>
<feature type="domain" description="EGF-like" evidence="8">
    <location>
        <begin position="136"/>
        <end position="175"/>
    </location>
</feature>
<dbReference type="Proteomes" id="UP001642483">
    <property type="component" value="Unassembled WGS sequence"/>
</dbReference>
<keyword evidence="6" id="KW-0812">Transmembrane</keyword>
<dbReference type="InterPro" id="IPR055355">
    <property type="entry name" value="ZP-C"/>
</dbReference>
<dbReference type="PROSITE" id="PS51034">
    <property type="entry name" value="ZP_2"/>
    <property type="match status" value="1"/>
</dbReference>
<comment type="caution">
    <text evidence="5">Lacks conserved residue(s) required for the propagation of feature annotation.</text>
</comment>
<evidence type="ECO:0000256" key="1">
    <source>
        <dbReference type="ARBA" id="ARBA00022536"/>
    </source>
</evidence>
<dbReference type="PROSITE" id="PS01187">
    <property type="entry name" value="EGF_CA"/>
    <property type="match status" value="2"/>
</dbReference>
<proteinExistence type="predicted"/>
<dbReference type="Gene3D" id="2.10.25.10">
    <property type="entry name" value="Laminin"/>
    <property type="match status" value="3"/>
</dbReference>
<evidence type="ECO:0000259" key="10">
    <source>
        <dbReference type="PROSITE" id="PS51212"/>
    </source>
</evidence>
<dbReference type="PROSITE" id="PS51212">
    <property type="entry name" value="WSC"/>
    <property type="match status" value="1"/>
</dbReference>
<dbReference type="PROSITE" id="PS01186">
    <property type="entry name" value="EGF_2"/>
    <property type="match status" value="1"/>
</dbReference>
<feature type="domain" description="WSC" evidence="10">
    <location>
        <begin position="205"/>
        <end position="291"/>
    </location>
</feature>